<feature type="domain" description="Acyl-CoA thioesterase-like N-terminal HotDog" evidence="2">
    <location>
        <begin position="192"/>
        <end position="274"/>
    </location>
</feature>
<proteinExistence type="predicted"/>
<organism evidence="3 4">
    <name type="scientific">Rhodococcus antarcticus</name>
    <dbReference type="NCBI Taxonomy" id="2987751"/>
    <lineage>
        <taxon>Bacteria</taxon>
        <taxon>Bacillati</taxon>
        <taxon>Actinomycetota</taxon>
        <taxon>Actinomycetes</taxon>
        <taxon>Mycobacteriales</taxon>
        <taxon>Nocardiaceae</taxon>
        <taxon>Rhodococcus</taxon>
    </lineage>
</organism>
<reference evidence="3" key="1">
    <citation type="submission" date="2022-10" db="EMBL/GenBank/DDBJ databases">
        <title>Rhodococcus sp.75.</title>
        <authorList>
            <person name="Sun M."/>
        </authorList>
    </citation>
    <scope>NUCLEOTIDE SEQUENCE</scope>
    <source>
        <strain evidence="3">75</strain>
    </source>
</reference>
<dbReference type="Gene3D" id="3.10.129.10">
    <property type="entry name" value="Hotdog Thioesterase"/>
    <property type="match status" value="2"/>
</dbReference>
<feature type="region of interest" description="Disordered" evidence="1">
    <location>
        <begin position="1"/>
        <end position="22"/>
    </location>
</feature>
<dbReference type="InterPro" id="IPR049449">
    <property type="entry name" value="TesB_ACOT8-like_N"/>
</dbReference>
<dbReference type="Proteomes" id="UP001164965">
    <property type="component" value="Chromosome"/>
</dbReference>
<gene>
    <name evidence="3" type="ORF">RHODO2019_14870</name>
</gene>
<dbReference type="CDD" id="cd03443">
    <property type="entry name" value="PaaI_thioesterase"/>
    <property type="match status" value="2"/>
</dbReference>
<evidence type="ECO:0000259" key="2">
    <source>
        <dbReference type="Pfam" id="PF13622"/>
    </source>
</evidence>
<dbReference type="Pfam" id="PF13622">
    <property type="entry name" value="4HBT_3"/>
    <property type="match status" value="1"/>
</dbReference>
<dbReference type="PANTHER" id="PTHR21660">
    <property type="entry name" value="THIOESTERASE SUPERFAMILY MEMBER-RELATED"/>
    <property type="match status" value="1"/>
</dbReference>
<keyword evidence="4" id="KW-1185">Reference proteome</keyword>
<evidence type="ECO:0000256" key="1">
    <source>
        <dbReference type="SAM" id="MobiDB-lite"/>
    </source>
</evidence>
<dbReference type="RefSeq" id="WP_265382516.1">
    <property type="nucleotide sequence ID" value="NZ_CP110615.1"/>
</dbReference>
<sequence length="278" mass="29190">MSPGPTTPEARPTTPEARPTTPEAMFRVTGFEHAGPDARITMRTGDWLLDDAGVPCSGALGVFLDDAVGHQVFTTRPDDAHASVTSELSIDVALPPPWTGPELVAQGWTTSSTGRGAFTQCRVTDSDGAIVAVVSNWGRFVALPPGVPVWSPDPSTPEPDPALRVSQLLGSRPERTADGAVLRLTGGPELANPMGIVHGGIVACASERTAAATLDDPATWWAASIRVHYLRPTPLSPEVELTASVVHRGRTVTVVRVVGGPLGGRPCTDATITFRTRD</sequence>
<dbReference type="InterPro" id="IPR029069">
    <property type="entry name" value="HotDog_dom_sf"/>
</dbReference>
<dbReference type="PANTHER" id="PTHR21660:SF12">
    <property type="entry name" value="OS07G0462700 PROTEIN"/>
    <property type="match status" value="1"/>
</dbReference>
<feature type="compositionally biased region" description="Low complexity" evidence="1">
    <location>
        <begin position="7"/>
        <end position="22"/>
    </location>
</feature>
<dbReference type="InterPro" id="IPR039298">
    <property type="entry name" value="ACOT13"/>
</dbReference>
<dbReference type="SUPFAM" id="SSF54637">
    <property type="entry name" value="Thioesterase/thiol ester dehydrase-isomerase"/>
    <property type="match status" value="2"/>
</dbReference>
<evidence type="ECO:0000313" key="4">
    <source>
        <dbReference type="Proteomes" id="UP001164965"/>
    </source>
</evidence>
<evidence type="ECO:0000313" key="3">
    <source>
        <dbReference type="EMBL" id="UZJ24409.1"/>
    </source>
</evidence>
<dbReference type="EMBL" id="CP110615">
    <property type="protein sequence ID" value="UZJ24409.1"/>
    <property type="molecule type" value="Genomic_DNA"/>
</dbReference>
<protein>
    <submittedName>
        <fullName evidence="3">PaaI family thioesterase</fullName>
    </submittedName>
</protein>
<accession>A0ABY6NYW3</accession>
<name>A0ABY6NYW3_9NOCA</name>